<dbReference type="Proteomes" id="UP000254808">
    <property type="component" value="Chromosome"/>
</dbReference>
<evidence type="ECO:0000313" key="1">
    <source>
        <dbReference type="EMBL" id="AXI99587.1"/>
    </source>
</evidence>
<evidence type="ECO:0000313" key="2">
    <source>
        <dbReference type="Proteomes" id="UP000254808"/>
    </source>
</evidence>
<gene>
    <name evidence="1" type="ORF">CYPRO_0300</name>
</gene>
<accession>A0A345UGI6</accession>
<organism evidence="1 2">
    <name type="scientific">Cyclonatronum proteinivorum</name>
    <dbReference type="NCBI Taxonomy" id="1457365"/>
    <lineage>
        <taxon>Bacteria</taxon>
        <taxon>Pseudomonadati</taxon>
        <taxon>Balneolota</taxon>
        <taxon>Balneolia</taxon>
        <taxon>Balneolales</taxon>
        <taxon>Cyclonatronaceae</taxon>
        <taxon>Cyclonatronum</taxon>
    </lineage>
</organism>
<dbReference type="Gene3D" id="3.40.630.10">
    <property type="entry name" value="Zn peptidases"/>
    <property type="match status" value="1"/>
</dbReference>
<dbReference type="EMBL" id="CP027806">
    <property type="protein sequence ID" value="AXI99587.1"/>
    <property type="molecule type" value="Genomic_DNA"/>
</dbReference>
<keyword evidence="2" id="KW-1185">Reference proteome</keyword>
<sequence>MSLTERCLQIIADTARIPSFSSFEERLHPYVLALAEQIPGCEITTVAQRNLLLYVPGQRPGLLALTAHLDKIDHFGPDGPAELPFLRTKTEIQGQMDNTVGIGIILSLLEQAPNRAWPGLLVLLSEMEEGTGLREHPERMRNGGAGLTSGMGAERLARHLIEEAQLPDAVITVDTTPLFRGKPGCALYAGHWEFTKTVPSPLETQGTQSLTDRLLALDPELYLGNNTNDYLTYGKVLNEETGPETAIPSVALEPAIFPYHQRNERVYIADIERLLALLEAYLSQHEPFAS</sequence>
<dbReference type="KEGG" id="cprv:CYPRO_0300"/>
<dbReference type="OrthoDB" id="1523247at2"/>
<dbReference type="SUPFAM" id="SSF53187">
    <property type="entry name" value="Zn-dependent exopeptidases"/>
    <property type="match status" value="1"/>
</dbReference>
<protein>
    <recommendedName>
        <fullName evidence="3">Peptidase family M28</fullName>
    </recommendedName>
</protein>
<proteinExistence type="predicted"/>
<evidence type="ECO:0008006" key="3">
    <source>
        <dbReference type="Google" id="ProtNLM"/>
    </source>
</evidence>
<name>A0A345UGI6_9BACT</name>
<reference evidence="1 2" key="1">
    <citation type="submission" date="2018-03" db="EMBL/GenBank/DDBJ databases">
        <title>Phenotypic and genomic properties of Cyclonatronum proteinivorum gen. nov., sp. nov., a haloalkaliphilic bacteroidete from soda lakes possessing Na+-translocating rhodopsin.</title>
        <authorList>
            <person name="Toshchakov S.V."/>
            <person name="Korzhenkov A."/>
            <person name="Samarov N.I."/>
            <person name="Kublanov I.V."/>
            <person name="Muntyan M.S."/>
            <person name="Sorokin D.Y."/>
        </authorList>
    </citation>
    <scope>NUCLEOTIDE SEQUENCE [LARGE SCALE GENOMIC DNA]</scope>
    <source>
        <strain evidence="1 2">Omega</strain>
    </source>
</reference>
<dbReference type="RefSeq" id="WP_114982874.1">
    <property type="nucleotide sequence ID" value="NZ_CP027806.1"/>
</dbReference>
<dbReference type="AlphaFoldDB" id="A0A345UGI6"/>